<comment type="caution">
    <text evidence="6">The sequence shown here is derived from an EMBL/GenBank/DDBJ whole genome shotgun (WGS) entry which is preliminary data.</text>
</comment>
<dbReference type="EMBL" id="PVNP01000191">
    <property type="protein sequence ID" value="PRO72226.1"/>
    <property type="molecule type" value="Genomic_DNA"/>
</dbReference>
<dbReference type="PROSITE" id="PS50244">
    <property type="entry name" value="S5A_REDUCTASE"/>
    <property type="match status" value="1"/>
</dbReference>
<dbReference type="Proteomes" id="UP000238949">
    <property type="component" value="Unassembled WGS sequence"/>
</dbReference>
<evidence type="ECO:0000313" key="6">
    <source>
        <dbReference type="EMBL" id="PRO72226.1"/>
    </source>
</evidence>
<keyword evidence="4 5" id="KW-0472">Membrane</keyword>
<evidence type="ECO:0000313" key="7">
    <source>
        <dbReference type="Proteomes" id="UP000238949"/>
    </source>
</evidence>
<dbReference type="RefSeq" id="WP_105935766.1">
    <property type="nucleotide sequence ID" value="NZ_PVNP01000191.1"/>
</dbReference>
<feature type="transmembrane region" description="Helical" evidence="5">
    <location>
        <begin position="12"/>
        <end position="33"/>
    </location>
</feature>
<dbReference type="GO" id="GO:0016740">
    <property type="term" value="F:transferase activity"/>
    <property type="evidence" value="ECO:0007669"/>
    <property type="project" value="UniProtKB-ARBA"/>
</dbReference>
<feature type="transmembrane region" description="Helical" evidence="5">
    <location>
        <begin position="91"/>
        <end position="121"/>
    </location>
</feature>
<evidence type="ECO:0000256" key="4">
    <source>
        <dbReference type="ARBA" id="ARBA00023136"/>
    </source>
</evidence>
<dbReference type="InterPro" id="IPR007318">
    <property type="entry name" value="Phopholipid_MeTrfase"/>
</dbReference>
<dbReference type="AlphaFoldDB" id="A0A2S9V6Y9"/>
<sequence>MLNNLELKVPPVIVFIAALALTWYCASLNVMPLPHPLRPFGFVLFVAGGLIGVAGVVAFRQQRTTVNPHRPQNASTLVDGGIFAYTRNPMYLGLVVGVIGAAFIVRDACGLVFAVLTMAYLQRFQIIPEERFMIELFGDEFTAYCERTKRWYGRH</sequence>
<dbReference type="Pfam" id="PF04191">
    <property type="entry name" value="PEMT"/>
    <property type="match status" value="1"/>
</dbReference>
<gene>
    <name evidence="6" type="ORF">C6Y40_17865</name>
</gene>
<reference evidence="7" key="1">
    <citation type="journal article" date="2020" name="Int. J. Syst. Evol. Microbiol.">
        <title>Alteromonas alba sp. nov., a marine bacterium isolated from the seawater of the West Pacific Ocean.</title>
        <authorList>
            <person name="Sun C."/>
            <person name="Wu Y.-H."/>
            <person name="Xamxidin M."/>
            <person name="Cheng H."/>
            <person name="Xu X.-W."/>
        </authorList>
    </citation>
    <scope>NUCLEOTIDE SEQUENCE [LARGE SCALE GENOMIC DNA]</scope>
    <source>
        <strain evidence="7">190</strain>
    </source>
</reference>
<evidence type="ECO:0000256" key="2">
    <source>
        <dbReference type="ARBA" id="ARBA00022692"/>
    </source>
</evidence>
<dbReference type="PANTHER" id="PTHR12714:SF24">
    <property type="entry name" value="SLR1182 PROTEIN"/>
    <property type="match status" value="1"/>
</dbReference>
<dbReference type="OrthoDB" id="9811969at2"/>
<organism evidence="6 7">
    <name type="scientific">Alteromonas alba</name>
    <dbReference type="NCBI Taxonomy" id="2079529"/>
    <lineage>
        <taxon>Bacteria</taxon>
        <taxon>Pseudomonadati</taxon>
        <taxon>Pseudomonadota</taxon>
        <taxon>Gammaproteobacteria</taxon>
        <taxon>Alteromonadales</taxon>
        <taxon>Alteromonadaceae</taxon>
        <taxon>Alteromonas/Salinimonas group</taxon>
        <taxon>Alteromonas</taxon>
    </lineage>
</organism>
<dbReference type="Gene3D" id="1.20.120.1630">
    <property type="match status" value="1"/>
</dbReference>
<dbReference type="PANTHER" id="PTHR12714">
    <property type="entry name" value="PROTEIN-S ISOPRENYLCYSTEINE O-METHYLTRANSFERASE"/>
    <property type="match status" value="1"/>
</dbReference>
<keyword evidence="2 5" id="KW-0812">Transmembrane</keyword>
<evidence type="ECO:0000256" key="3">
    <source>
        <dbReference type="ARBA" id="ARBA00022989"/>
    </source>
</evidence>
<proteinExistence type="predicted"/>
<name>A0A2S9V6Y9_9ALTE</name>
<keyword evidence="7" id="KW-1185">Reference proteome</keyword>
<evidence type="ECO:0000256" key="5">
    <source>
        <dbReference type="SAM" id="Phobius"/>
    </source>
</evidence>
<comment type="subcellular location">
    <subcellularLocation>
        <location evidence="1">Endomembrane system</location>
        <topology evidence="1">Multi-pass membrane protein</topology>
    </subcellularLocation>
</comment>
<keyword evidence="3 5" id="KW-1133">Transmembrane helix</keyword>
<feature type="transmembrane region" description="Helical" evidence="5">
    <location>
        <begin position="40"/>
        <end position="59"/>
    </location>
</feature>
<accession>A0A2S9V6Y9</accession>
<dbReference type="GO" id="GO:0012505">
    <property type="term" value="C:endomembrane system"/>
    <property type="evidence" value="ECO:0007669"/>
    <property type="project" value="UniProtKB-SubCell"/>
</dbReference>
<evidence type="ECO:0000256" key="1">
    <source>
        <dbReference type="ARBA" id="ARBA00004127"/>
    </source>
</evidence>
<protein>
    <submittedName>
        <fullName evidence="6">Uncharacterized protein</fullName>
    </submittedName>
</protein>